<dbReference type="Proteomes" id="UP000244201">
    <property type="component" value="Chromosome"/>
</dbReference>
<evidence type="ECO:0000313" key="1">
    <source>
        <dbReference type="EMBL" id="AVZ74306.1"/>
    </source>
</evidence>
<keyword evidence="2" id="KW-1185">Reference proteome</keyword>
<proteinExistence type="predicted"/>
<dbReference type="OrthoDB" id="4322784at2"/>
<dbReference type="KEGG" id="slk:SLUN_21235"/>
<dbReference type="EMBL" id="CP026304">
    <property type="protein sequence ID" value="AVZ74306.1"/>
    <property type="molecule type" value="Genomic_DNA"/>
</dbReference>
<organism evidence="1 2">
    <name type="scientific">Streptomyces lunaelactis</name>
    <dbReference type="NCBI Taxonomy" id="1535768"/>
    <lineage>
        <taxon>Bacteria</taxon>
        <taxon>Bacillati</taxon>
        <taxon>Actinomycetota</taxon>
        <taxon>Actinomycetes</taxon>
        <taxon>Kitasatosporales</taxon>
        <taxon>Streptomycetaceae</taxon>
        <taxon>Streptomyces</taxon>
    </lineage>
</organism>
<name>A0A2R4T5D1_9ACTN</name>
<dbReference type="RefSeq" id="WP_108150645.1">
    <property type="nucleotide sequence ID" value="NZ_CP026304.1"/>
</dbReference>
<dbReference type="GeneID" id="55657776"/>
<evidence type="ECO:0000313" key="2">
    <source>
        <dbReference type="Proteomes" id="UP000244201"/>
    </source>
</evidence>
<reference evidence="1 2" key="1">
    <citation type="submission" date="2018-01" db="EMBL/GenBank/DDBJ databases">
        <title>Complete genome sequence of Streptomyces lunaelactis MM109T, a Ferroverdin A producer isolated from cave moonmilk deposits.</title>
        <authorList>
            <person name="Naome A."/>
            <person name="Martinet L."/>
            <person name="Maciejewska M."/>
            <person name="Anderssen S."/>
            <person name="Adam D."/>
            <person name="Tenconi E."/>
            <person name="Deflandre B."/>
            <person name="Arguelles-Arias A."/>
            <person name="Calusinska M."/>
            <person name="Copieters W."/>
            <person name="Karim L."/>
            <person name="Hanikenne M."/>
            <person name="Baurain D."/>
            <person name="van Wezel G."/>
            <person name="Smargiasso N."/>
            <person name="de Pauw E."/>
            <person name="Delfosse P."/>
            <person name="Rigali S."/>
        </authorList>
    </citation>
    <scope>NUCLEOTIDE SEQUENCE [LARGE SCALE GENOMIC DNA]</scope>
    <source>
        <strain evidence="1 2">MM109</strain>
    </source>
</reference>
<sequence>MDINPDEVVTVELDCEGWTEPYARDITRRQLGELLLQLDDMSDATDNADPAPQPLPWPTPEEAYATAPCIPSEIGWTAYHSVGRPTGALLGREFWLRKAAVLDRVALKDEAREVFGDACEAATDAARHLLDIDHAEGITDPRGYVRQQYALWAKNQ</sequence>
<dbReference type="AlphaFoldDB" id="A0A2R4T5D1"/>
<gene>
    <name evidence="1" type="ORF">SLUN_21235</name>
</gene>
<accession>A0A2R4T5D1</accession>
<protein>
    <submittedName>
        <fullName evidence="1">Uncharacterized protein</fullName>
    </submittedName>
</protein>